<evidence type="ECO:0000313" key="2">
    <source>
        <dbReference type="Proteomes" id="UP000462501"/>
    </source>
</evidence>
<comment type="caution">
    <text evidence="1">The sequence shown here is derived from an EMBL/GenBank/DDBJ whole genome shotgun (WGS) entry which is preliminary data.</text>
</comment>
<dbReference type="Proteomes" id="UP000462501">
    <property type="component" value="Unassembled WGS sequence"/>
</dbReference>
<evidence type="ECO:0000313" key="1">
    <source>
        <dbReference type="EMBL" id="NDO37821.1"/>
    </source>
</evidence>
<sequence>MLIIYQWRAQNSRIFKIYCRDNEKSPQIISRELVKEELGETTNQYVKLANLWMDRQTNQMGYDNLAVDSLVDPGDYCQKTEKLFGLYKRCATCKEVEGLTGLFLVYMEVLPISPCAGRWSFTRNR</sequence>
<accession>A0A845SZY0</accession>
<gene>
    <name evidence="1" type="ORF">FMM72_00930</name>
</gene>
<dbReference type="InterPro" id="IPR046632">
    <property type="entry name" value="DUF6744"/>
</dbReference>
<reference evidence="1 2" key="1">
    <citation type="submission" date="2019-06" db="EMBL/GenBank/DDBJ databases">
        <title>Draft genome sequences of 15 bacterial species constituting the stable defined intestinal microbiota of the GM15 gnotobiotic mouse model.</title>
        <authorList>
            <person name="Elie C."/>
            <person name="Mathieu A."/>
            <person name="Saliou A."/>
            <person name="Darnaud M."/>
            <person name="Leulier F."/>
            <person name="Tamellini A."/>
        </authorList>
    </citation>
    <scope>NUCLEOTIDE SEQUENCE [LARGE SCALE GENOMIC DNA]</scope>
    <source>
        <strain evidence="1 2">JM4-15</strain>
    </source>
</reference>
<protein>
    <submittedName>
        <fullName evidence="1">Uncharacterized protein</fullName>
    </submittedName>
</protein>
<organism evidence="1 2">
    <name type="scientific">Anaerotruncus colihominis</name>
    <dbReference type="NCBI Taxonomy" id="169435"/>
    <lineage>
        <taxon>Bacteria</taxon>
        <taxon>Bacillati</taxon>
        <taxon>Bacillota</taxon>
        <taxon>Clostridia</taxon>
        <taxon>Eubacteriales</taxon>
        <taxon>Oscillospiraceae</taxon>
        <taxon>Anaerotruncus</taxon>
    </lineage>
</organism>
<name>A0A845SZY0_9FIRM</name>
<dbReference type="RefSeq" id="WP_162220300.1">
    <property type="nucleotide sequence ID" value="NZ_JAETUF010000048.1"/>
</dbReference>
<dbReference type="AlphaFoldDB" id="A0A845SZY0"/>
<dbReference type="EMBL" id="VIQT01000002">
    <property type="protein sequence ID" value="NDO37821.1"/>
    <property type="molecule type" value="Genomic_DNA"/>
</dbReference>
<proteinExistence type="predicted"/>
<dbReference type="Pfam" id="PF20529">
    <property type="entry name" value="DUF6744"/>
    <property type="match status" value="1"/>
</dbReference>